<keyword evidence="2" id="KW-1134">Transmembrane beta strand</keyword>
<gene>
    <name evidence="3" type="ORF">GHT07_18640</name>
</gene>
<organism evidence="3 4">
    <name type="scientific">Caenimonas koreensis DSM 17982</name>
    <dbReference type="NCBI Taxonomy" id="1121255"/>
    <lineage>
        <taxon>Bacteria</taxon>
        <taxon>Pseudomonadati</taxon>
        <taxon>Pseudomonadota</taxon>
        <taxon>Betaproteobacteria</taxon>
        <taxon>Burkholderiales</taxon>
        <taxon>Comamonadaceae</taxon>
        <taxon>Caenimonas</taxon>
    </lineage>
</organism>
<comment type="subcellular location">
    <subcellularLocation>
        <location evidence="2">Cell membrane</location>
        <topology evidence="2">Lipid-anchor</topology>
    </subcellularLocation>
</comment>
<protein>
    <submittedName>
        <fullName evidence="3">Efflux transporter outer membrane subunit</fullName>
    </submittedName>
</protein>
<dbReference type="Pfam" id="PF02321">
    <property type="entry name" value="OEP"/>
    <property type="match status" value="2"/>
</dbReference>
<dbReference type="Proteomes" id="UP000487350">
    <property type="component" value="Unassembled WGS sequence"/>
</dbReference>
<dbReference type="Gene3D" id="2.20.200.10">
    <property type="entry name" value="Outer membrane efflux proteins (OEP)"/>
    <property type="match status" value="1"/>
</dbReference>
<keyword evidence="2" id="KW-0449">Lipoprotein</keyword>
<dbReference type="InterPro" id="IPR010131">
    <property type="entry name" value="MdtP/NodT-like"/>
</dbReference>
<evidence type="ECO:0000256" key="2">
    <source>
        <dbReference type="RuleBase" id="RU362097"/>
    </source>
</evidence>
<keyword evidence="2" id="KW-0812">Transmembrane</keyword>
<dbReference type="InterPro" id="IPR003423">
    <property type="entry name" value="OMP_efflux"/>
</dbReference>
<feature type="signal peptide" evidence="2">
    <location>
        <begin position="1"/>
        <end position="20"/>
    </location>
</feature>
<dbReference type="PANTHER" id="PTHR30203">
    <property type="entry name" value="OUTER MEMBRANE CATION EFFLUX PROTEIN"/>
    <property type="match status" value="1"/>
</dbReference>
<keyword evidence="2" id="KW-0472">Membrane</keyword>
<name>A0A844BCW9_9BURK</name>
<keyword evidence="4" id="KW-1185">Reference proteome</keyword>
<dbReference type="AlphaFoldDB" id="A0A844BCW9"/>
<dbReference type="GO" id="GO:0015562">
    <property type="term" value="F:efflux transmembrane transporter activity"/>
    <property type="evidence" value="ECO:0007669"/>
    <property type="project" value="InterPro"/>
</dbReference>
<keyword evidence="2" id="KW-0732">Signal</keyword>
<dbReference type="PROSITE" id="PS51257">
    <property type="entry name" value="PROKAR_LIPOPROTEIN"/>
    <property type="match status" value="1"/>
</dbReference>
<evidence type="ECO:0000256" key="1">
    <source>
        <dbReference type="ARBA" id="ARBA00007613"/>
    </source>
</evidence>
<dbReference type="Gene3D" id="1.20.1600.10">
    <property type="entry name" value="Outer membrane efflux proteins (OEP)"/>
    <property type="match status" value="1"/>
</dbReference>
<evidence type="ECO:0000313" key="4">
    <source>
        <dbReference type="Proteomes" id="UP000487350"/>
    </source>
</evidence>
<reference evidence="3 4" key="1">
    <citation type="submission" date="2019-11" db="EMBL/GenBank/DDBJ databases">
        <title>Caenimonas koreensis gen. nov., sp. nov., isolated from activated sludge.</title>
        <authorList>
            <person name="Seung H.R."/>
        </authorList>
    </citation>
    <scope>NUCLEOTIDE SEQUENCE [LARGE SCALE GENOMIC DNA]</scope>
    <source>
        <strain evidence="3 4">EMB320</strain>
    </source>
</reference>
<dbReference type="SUPFAM" id="SSF56954">
    <property type="entry name" value="Outer membrane efflux proteins (OEP)"/>
    <property type="match status" value="1"/>
</dbReference>
<dbReference type="PANTHER" id="PTHR30203:SF32">
    <property type="entry name" value="CATION EFFLUX SYSTEM PROTEIN CUSC"/>
    <property type="match status" value="1"/>
</dbReference>
<evidence type="ECO:0000313" key="3">
    <source>
        <dbReference type="EMBL" id="MRD49297.1"/>
    </source>
</evidence>
<proteinExistence type="inferred from homology"/>
<feature type="chain" id="PRO_5033113845" evidence="2">
    <location>
        <begin position="21"/>
        <end position="461"/>
    </location>
</feature>
<dbReference type="EMBL" id="WJBU01000022">
    <property type="protein sequence ID" value="MRD49297.1"/>
    <property type="molecule type" value="Genomic_DNA"/>
</dbReference>
<accession>A0A844BCW9</accession>
<comment type="caution">
    <text evidence="3">The sequence shown here is derived from an EMBL/GenBank/DDBJ whole genome shotgun (WGS) entry which is preliminary data.</text>
</comment>
<keyword evidence="2" id="KW-0564">Palmitate</keyword>
<comment type="similarity">
    <text evidence="1 2">Belongs to the outer membrane factor (OMF) (TC 1.B.17) family.</text>
</comment>
<dbReference type="GO" id="GO:0005886">
    <property type="term" value="C:plasma membrane"/>
    <property type="evidence" value="ECO:0007669"/>
    <property type="project" value="UniProtKB-SubCell"/>
</dbReference>
<dbReference type="OrthoDB" id="9770517at2"/>
<dbReference type="NCBIfam" id="TIGR01845">
    <property type="entry name" value="outer_NodT"/>
    <property type="match status" value="1"/>
</dbReference>
<sequence>MSNRMTLRWPATAVMLAALAGCSMIPAYERPAAPVAANFPYGSSAAGTAAADLQWQSFFADARLRELIGAALANNRDLRVAILNVEQTRAQYDIRTADRFPTIGAAVNASRAPKSGGGSSTTYSVGLGITAWEVDFFGRIASLSEAALAQYLATEEGRKAAQMTLISTVANTWLSLVADEELMELTRQTLATREESLRLTRLRFDNGAASELDFRQAQSLFESARVAYAQQQRQRAIDINALTLLVGQPLPANPPVAKGTASIRLADLPAGVPSDVLVRRPDVRQAEQQLMAANANIGAARAAFFPRISLTAAFGTASTQLSGLFNSGSWAFTAAPGLTLPIFDAGRNSANLRAANVSRDIAVAQYEKAIQSAFREVADALAGRATLVDQLRAQEAVVEAESARYKLSKLRYDNGVSSYLDLLDAQRSLFAAQQALIQARLLQLQNQVLLYRALGGGWLVS</sequence>